<evidence type="ECO:0000313" key="9">
    <source>
        <dbReference type="Proteomes" id="UP000446658"/>
    </source>
</evidence>
<feature type="transmembrane region" description="Helical" evidence="5">
    <location>
        <begin position="109"/>
        <end position="132"/>
    </location>
</feature>
<evidence type="ECO:0000256" key="5">
    <source>
        <dbReference type="SAM" id="Phobius"/>
    </source>
</evidence>
<feature type="transmembrane region" description="Helical" evidence="5">
    <location>
        <begin position="144"/>
        <end position="162"/>
    </location>
</feature>
<dbReference type="AlphaFoldDB" id="A0A844GBF9"/>
<reference evidence="8 9" key="1">
    <citation type="submission" date="2019-11" db="EMBL/GenBank/DDBJ databases">
        <title>Draft genome sequence of Paludibacterium sp. dN18-1.</title>
        <authorList>
            <person name="Im W.-T."/>
        </authorList>
    </citation>
    <scope>NUCLEOTIDE SEQUENCE [LARGE SCALE GENOMIC DNA]</scope>
    <source>
        <strain evidence="9">dN 18-1</strain>
    </source>
</reference>
<feature type="domain" description="O-antigen ligase-related" evidence="6">
    <location>
        <begin position="9"/>
        <end position="125"/>
    </location>
</feature>
<gene>
    <name evidence="8" type="ORF">GKE73_06320</name>
</gene>
<feature type="transmembrane region" description="Helical" evidence="5">
    <location>
        <begin position="168"/>
        <end position="189"/>
    </location>
</feature>
<evidence type="ECO:0000256" key="1">
    <source>
        <dbReference type="ARBA" id="ARBA00004141"/>
    </source>
</evidence>
<keyword evidence="3 5" id="KW-1133">Transmembrane helix</keyword>
<comment type="caution">
    <text evidence="8">The sequence shown here is derived from an EMBL/GenBank/DDBJ whole genome shotgun (WGS) entry which is preliminary data.</text>
</comment>
<dbReference type="InterPro" id="IPR051533">
    <property type="entry name" value="WaaL-like"/>
</dbReference>
<evidence type="ECO:0000313" key="8">
    <source>
        <dbReference type="EMBL" id="MTD32969.1"/>
    </source>
</evidence>
<comment type="subcellular location">
    <subcellularLocation>
        <location evidence="1">Membrane</location>
        <topology evidence="1">Multi-pass membrane protein</topology>
    </subcellularLocation>
</comment>
<organism evidence="8 9">
    <name type="scientific">Paludibacterium denitrificans</name>
    <dbReference type="NCBI Taxonomy" id="2675226"/>
    <lineage>
        <taxon>Bacteria</taxon>
        <taxon>Pseudomonadati</taxon>
        <taxon>Pseudomonadota</taxon>
        <taxon>Betaproteobacteria</taxon>
        <taxon>Neisseriales</taxon>
        <taxon>Chromobacteriaceae</taxon>
        <taxon>Paludibacterium</taxon>
    </lineage>
</organism>
<keyword evidence="2 5" id="KW-0812">Transmembrane</keyword>
<dbReference type="Proteomes" id="UP000446658">
    <property type="component" value="Unassembled WGS sequence"/>
</dbReference>
<feature type="transmembrane region" description="Helical" evidence="5">
    <location>
        <begin position="242"/>
        <end position="261"/>
    </location>
</feature>
<protein>
    <submittedName>
        <fullName evidence="8">Uncharacterized protein</fullName>
    </submittedName>
</protein>
<dbReference type="EMBL" id="WLYX01000001">
    <property type="protein sequence ID" value="MTD32969.1"/>
    <property type="molecule type" value="Genomic_DNA"/>
</dbReference>
<dbReference type="GO" id="GO:0016020">
    <property type="term" value="C:membrane"/>
    <property type="evidence" value="ECO:0007669"/>
    <property type="project" value="UniProtKB-SubCell"/>
</dbReference>
<dbReference type="InterPro" id="IPR007016">
    <property type="entry name" value="O-antigen_ligase-rel_domated"/>
</dbReference>
<name>A0A844GBF9_9NEIS</name>
<evidence type="ECO:0000259" key="6">
    <source>
        <dbReference type="Pfam" id="PF04932"/>
    </source>
</evidence>
<dbReference type="InterPro" id="IPR021797">
    <property type="entry name" value="Wzy_C_2"/>
</dbReference>
<dbReference type="PANTHER" id="PTHR37422">
    <property type="entry name" value="TEICHURONIC ACID BIOSYNTHESIS PROTEIN TUAE"/>
    <property type="match status" value="1"/>
</dbReference>
<accession>A0A844GBF9</accession>
<proteinExistence type="predicted"/>
<evidence type="ECO:0000256" key="2">
    <source>
        <dbReference type="ARBA" id="ARBA00022692"/>
    </source>
</evidence>
<keyword evidence="4 5" id="KW-0472">Membrane</keyword>
<feature type="domain" description="Virulence factor membrane-bound polymerase C-terminal" evidence="7">
    <location>
        <begin position="148"/>
        <end position="239"/>
    </location>
</feature>
<sequence>MSRCSAWPRAVACAIILVALIQLFNHELIWLLNRLGLPIHLDSGADRIMDAGFGARRRIEWTKAWEVFKANPWFGVGLGGFGSQSVWMEAYLGLPKVPESWLFTQSHNLIFQLLAETGLVGTSVVVIGLIACTGPYFRKSEQTVDNLLLVSIAMMILGHSMFEYPLWYLPFLTALVLICSLSPAKSYALNLRPGFLRGVSLLVGVACLAYVFTGIGNFWTLVHYSGPTNDAGKTRAGWKRSSLLAATLYGQWKLMVCWLTISTRVEISWR</sequence>
<evidence type="ECO:0000259" key="7">
    <source>
        <dbReference type="Pfam" id="PF11846"/>
    </source>
</evidence>
<dbReference type="PANTHER" id="PTHR37422:SF21">
    <property type="entry name" value="EXOQ-LIKE PROTEIN"/>
    <property type="match status" value="1"/>
</dbReference>
<dbReference type="Pfam" id="PF04932">
    <property type="entry name" value="Wzy_C"/>
    <property type="match status" value="1"/>
</dbReference>
<evidence type="ECO:0000256" key="4">
    <source>
        <dbReference type="ARBA" id="ARBA00023136"/>
    </source>
</evidence>
<keyword evidence="9" id="KW-1185">Reference proteome</keyword>
<evidence type="ECO:0000256" key="3">
    <source>
        <dbReference type="ARBA" id="ARBA00022989"/>
    </source>
</evidence>
<feature type="transmembrane region" description="Helical" evidence="5">
    <location>
        <begin position="201"/>
        <end position="222"/>
    </location>
</feature>
<dbReference type="Pfam" id="PF11846">
    <property type="entry name" value="Wzy_C_2"/>
    <property type="match status" value="1"/>
</dbReference>